<dbReference type="PANTHER" id="PTHR14470:SF2">
    <property type="entry name" value="FIBRONECTIN TYPE III DOMAIN-CONTAINING PROTEIN 4"/>
    <property type="match status" value="1"/>
</dbReference>
<accession>A0A8J6GBT6</accession>
<evidence type="ECO:0000256" key="5">
    <source>
        <dbReference type="ARBA" id="ARBA00022989"/>
    </source>
</evidence>
<keyword evidence="6" id="KW-0472">Membrane</keyword>
<sequence length="256" mass="27951">MGYGPWEAWESCCIPLAFWEAPDPHNSCLFQDPRLDVKRMPPGPSVNSVETMASLMPLSPYLSPTVLLLVSCDLGIVRAATERPFGQPVIRGVNTTTRACALWGLAEDSDYTVQVRSIGLRGESPPGPRVHFRTLKGSDRLPSNSSSPGDITVEGLDGERPLQTGEVVIIVVVLLMWAGLERGGGKTEVMVTEGVMTVAYTLDEGLIEFGTAIDDDNYTRATAFLETLEMTPETEAMWKTLSKLALEARQLHTAER</sequence>
<proteinExistence type="predicted"/>
<dbReference type="CDD" id="cd00063">
    <property type="entry name" value="FN3"/>
    <property type="match status" value="1"/>
</dbReference>
<evidence type="ECO:0000313" key="8">
    <source>
        <dbReference type="EMBL" id="KAH0510281.1"/>
    </source>
</evidence>
<comment type="caution">
    <text evidence="8">The sequence shown here is derived from an EMBL/GenBank/DDBJ whole genome shotgun (WGS) entry which is preliminary data.</text>
</comment>
<dbReference type="GO" id="GO:0050728">
    <property type="term" value="P:negative regulation of inflammatory response"/>
    <property type="evidence" value="ECO:0007669"/>
    <property type="project" value="TreeGrafter"/>
</dbReference>
<keyword evidence="5" id="KW-1133">Transmembrane helix</keyword>
<comment type="subcellular location">
    <subcellularLocation>
        <location evidence="1">Membrane</location>
        <topology evidence="1">Single-pass membrane protein</topology>
    </subcellularLocation>
    <subcellularLocation>
        <location evidence="2">Secreted</location>
    </subcellularLocation>
</comment>
<dbReference type="InterPro" id="IPR052120">
    <property type="entry name" value="FNDC_type_III_4/5"/>
</dbReference>
<dbReference type="GO" id="GO:0005576">
    <property type="term" value="C:extracellular region"/>
    <property type="evidence" value="ECO:0007669"/>
    <property type="project" value="UniProtKB-SubCell"/>
</dbReference>
<dbReference type="Proteomes" id="UP000710432">
    <property type="component" value="Unassembled WGS sequence"/>
</dbReference>
<evidence type="ECO:0000313" key="9">
    <source>
        <dbReference type="Proteomes" id="UP000710432"/>
    </source>
</evidence>
<evidence type="ECO:0000256" key="2">
    <source>
        <dbReference type="ARBA" id="ARBA00004613"/>
    </source>
</evidence>
<name>A0A8J6GBT6_MICOH</name>
<dbReference type="EMBL" id="JAATJU010022554">
    <property type="protein sequence ID" value="KAH0510281.1"/>
    <property type="molecule type" value="Genomic_DNA"/>
</dbReference>
<evidence type="ECO:0000256" key="4">
    <source>
        <dbReference type="ARBA" id="ARBA00022692"/>
    </source>
</evidence>
<evidence type="ECO:0000256" key="3">
    <source>
        <dbReference type="ARBA" id="ARBA00022525"/>
    </source>
</evidence>
<evidence type="ECO:0000256" key="1">
    <source>
        <dbReference type="ARBA" id="ARBA00004167"/>
    </source>
</evidence>
<protein>
    <submittedName>
        <fullName evidence="8">Fibronectin type III domain-containing protein 4</fullName>
    </submittedName>
</protein>
<dbReference type="InterPro" id="IPR036116">
    <property type="entry name" value="FN3_sf"/>
</dbReference>
<reference evidence="8" key="1">
    <citation type="submission" date="2020-03" db="EMBL/GenBank/DDBJ databases">
        <title>Studies in the Genomics of Life Span.</title>
        <authorList>
            <person name="Glass D."/>
        </authorList>
    </citation>
    <scope>NUCLEOTIDE SEQUENCE</scope>
    <source>
        <strain evidence="8">LTLLF</strain>
        <tissue evidence="8">Muscle</tissue>
    </source>
</reference>
<evidence type="ECO:0000256" key="7">
    <source>
        <dbReference type="ARBA" id="ARBA00023180"/>
    </source>
</evidence>
<dbReference type="AlphaFoldDB" id="A0A8J6GBT6"/>
<dbReference type="GO" id="GO:0005886">
    <property type="term" value="C:plasma membrane"/>
    <property type="evidence" value="ECO:0007669"/>
    <property type="project" value="TreeGrafter"/>
</dbReference>
<dbReference type="PANTHER" id="PTHR14470">
    <property type="entry name" value="FIBRONECTIN TYPE III DOMAIN-CONTAINING PROTEIN"/>
    <property type="match status" value="1"/>
</dbReference>
<evidence type="ECO:0000256" key="6">
    <source>
        <dbReference type="ARBA" id="ARBA00023136"/>
    </source>
</evidence>
<gene>
    <name evidence="8" type="ORF">LTLLF_156015</name>
</gene>
<keyword evidence="4" id="KW-0812">Transmembrane</keyword>
<dbReference type="SUPFAM" id="SSF49265">
    <property type="entry name" value="Fibronectin type III"/>
    <property type="match status" value="1"/>
</dbReference>
<keyword evidence="3" id="KW-0964">Secreted</keyword>
<dbReference type="InterPro" id="IPR003961">
    <property type="entry name" value="FN3_dom"/>
</dbReference>
<keyword evidence="7" id="KW-0325">Glycoprotein</keyword>
<organism evidence="8 9">
    <name type="scientific">Microtus ochrogaster</name>
    <name type="common">Prairie vole</name>
    <dbReference type="NCBI Taxonomy" id="79684"/>
    <lineage>
        <taxon>Eukaryota</taxon>
        <taxon>Metazoa</taxon>
        <taxon>Chordata</taxon>
        <taxon>Craniata</taxon>
        <taxon>Vertebrata</taxon>
        <taxon>Euteleostomi</taxon>
        <taxon>Mammalia</taxon>
        <taxon>Eutheria</taxon>
        <taxon>Euarchontoglires</taxon>
        <taxon>Glires</taxon>
        <taxon>Rodentia</taxon>
        <taxon>Myomorpha</taxon>
        <taxon>Muroidea</taxon>
        <taxon>Cricetidae</taxon>
        <taxon>Arvicolinae</taxon>
        <taxon>Microtus</taxon>
    </lineage>
</organism>